<dbReference type="Gene3D" id="3.80.10.10">
    <property type="entry name" value="Ribonuclease Inhibitor"/>
    <property type="match status" value="1"/>
</dbReference>
<organism evidence="3">
    <name type="scientific">Brassica cretica</name>
    <name type="common">Mustard</name>
    <dbReference type="NCBI Taxonomy" id="69181"/>
    <lineage>
        <taxon>Eukaryota</taxon>
        <taxon>Viridiplantae</taxon>
        <taxon>Streptophyta</taxon>
        <taxon>Embryophyta</taxon>
        <taxon>Tracheophyta</taxon>
        <taxon>Spermatophyta</taxon>
        <taxon>Magnoliopsida</taxon>
        <taxon>eudicotyledons</taxon>
        <taxon>Gunneridae</taxon>
        <taxon>Pentapetalae</taxon>
        <taxon>rosids</taxon>
        <taxon>malvids</taxon>
        <taxon>Brassicales</taxon>
        <taxon>Brassicaceae</taxon>
        <taxon>Brassiceae</taxon>
        <taxon>Brassica</taxon>
    </lineage>
</organism>
<dbReference type="InterPro" id="IPR055294">
    <property type="entry name" value="FBL60-like"/>
</dbReference>
<dbReference type="InterPro" id="IPR032675">
    <property type="entry name" value="LRR_dom_sf"/>
</dbReference>
<dbReference type="PANTHER" id="PTHR31293:SF16">
    <property type="entry name" value="RNI-LIKE SUPERFAMILY PROTEIN"/>
    <property type="match status" value="1"/>
</dbReference>
<accession>A0A8S9KG40</accession>
<dbReference type="SUPFAM" id="SSF52047">
    <property type="entry name" value="RNI-like"/>
    <property type="match status" value="1"/>
</dbReference>
<evidence type="ECO:0000313" key="3">
    <source>
        <dbReference type="EMBL" id="KAF2592428.1"/>
    </source>
</evidence>
<proteinExistence type="predicted"/>
<sequence length="413" mass="45900">MNSSTTKQRRDSTRSTNFTLRDNGINPSFLPLSSIQTSVSSQLQAQCLLILSSQILHLSTTQTTAVCCLITYTSLVSSSTVDLDLYISSEHEYPLPPQVLMSKTLVKLKLAGTDEFIIDVREVSLPKLKTLHMNDVSFADESGAAFGKLVSGCHVLEELVMVKMTWDFCGACSVSNPTLKRLIIYCEYDEENPESVSLDTPSLVYLELTDTVAAKYPKMNLDSLVEASVGIRMTPGQVFRGRDLVNRHYGYKLRKDVSATDFLMGISHVKILYLSSQALEGLVHKSTNGCGNMCLCKPLKNPSCLSSSAVKVLKIILSVDIDDEGMEMEQIMHFLEKMPRLEQLVVYFNISYDPSVFDLSKKLQSIPRIASPKCNFQVISPNLSLSSTLPSTLSKKWSAPPNEEYSWFLKALT</sequence>
<protein>
    <recommendedName>
        <fullName evidence="2">FBD domain-containing protein</fullName>
    </recommendedName>
</protein>
<dbReference type="Pfam" id="PF24758">
    <property type="entry name" value="LRR_At5g56370"/>
    <property type="match status" value="1"/>
</dbReference>
<reference evidence="3" key="1">
    <citation type="submission" date="2019-12" db="EMBL/GenBank/DDBJ databases">
        <title>Genome sequencing and annotation of Brassica cretica.</title>
        <authorList>
            <person name="Studholme D.J."/>
            <person name="Sarris P.F."/>
        </authorList>
    </citation>
    <scope>NUCLEOTIDE SEQUENCE</scope>
    <source>
        <strain evidence="3">PFS-102/07</strain>
        <tissue evidence="3">Leaf</tissue>
    </source>
</reference>
<dbReference type="AlphaFoldDB" id="A0A8S9KG40"/>
<dbReference type="InterPro" id="IPR055411">
    <property type="entry name" value="LRR_FXL15/At3g58940/PEG3-like"/>
</dbReference>
<dbReference type="PANTHER" id="PTHR31293">
    <property type="entry name" value="RNI-LIKE SUPERFAMILY PROTEIN"/>
    <property type="match status" value="1"/>
</dbReference>
<gene>
    <name evidence="3" type="ORF">F2Q70_00044118</name>
</gene>
<dbReference type="InterPro" id="IPR017937">
    <property type="entry name" value="Thioredoxin_CS"/>
</dbReference>
<evidence type="ECO:0000259" key="2">
    <source>
        <dbReference type="SMART" id="SM00579"/>
    </source>
</evidence>
<feature type="domain" description="FBD" evidence="2">
    <location>
        <begin position="303"/>
        <end position="379"/>
    </location>
</feature>
<feature type="region of interest" description="Disordered" evidence="1">
    <location>
        <begin position="1"/>
        <end position="22"/>
    </location>
</feature>
<dbReference type="SMART" id="SM00579">
    <property type="entry name" value="FBD"/>
    <property type="match status" value="1"/>
</dbReference>
<comment type="caution">
    <text evidence="3">The sequence shown here is derived from an EMBL/GenBank/DDBJ whole genome shotgun (WGS) entry which is preliminary data.</text>
</comment>
<evidence type="ECO:0000256" key="1">
    <source>
        <dbReference type="SAM" id="MobiDB-lite"/>
    </source>
</evidence>
<name>A0A8S9KG40_BRACR</name>
<dbReference type="PROSITE" id="PS00194">
    <property type="entry name" value="THIOREDOXIN_1"/>
    <property type="match status" value="1"/>
</dbReference>
<dbReference type="EMBL" id="QGKY02000164">
    <property type="protein sequence ID" value="KAF2592428.1"/>
    <property type="molecule type" value="Genomic_DNA"/>
</dbReference>
<dbReference type="InterPro" id="IPR006566">
    <property type="entry name" value="FBD"/>
</dbReference>